<protein>
    <submittedName>
        <fullName evidence="1">Uncharacterized protein</fullName>
    </submittedName>
</protein>
<comment type="caution">
    <text evidence="1">The sequence shown here is derived from an EMBL/GenBank/DDBJ whole genome shotgun (WGS) entry which is preliminary data.</text>
</comment>
<gene>
    <name evidence="1" type="ORF">HYH02_003081</name>
</gene>
<dbReference type="EMBL" id="JAEHOD010000006">
    <property type="protein sequence ID" value="KAG2452045.1"/>
    <property type="molecule type" value="Genomic_DNA"/>
</dbReference>
<proteinExistence type="predicted"/>
<reference evidence="1" key="1">
    <citation type="journal article" date="2020" name="bioRxiv">
        <title>Comparative genomics of Chlamydomonas.</title>
        <authorList>
            <person name="Craig R.J."/>
            <person name="Hasan A.R."/>
            <person name="Ness R.W."/>
            <person name="Keightley P.D."/>
        </authorList>
    </citation>
    <scope>NUCLEOTIDE SEQUENCE</scope>
    <source>
        <strain evidence="1">CCAP 11/173</strain>
    </source>
</reference>
<keyword evidence="2" id="KW-1185">Reference proteome</keyword>
<organism evidence="1 2">
    <name type="scientific">Chlamydomonas schloesseri</name>
    <dbReference type="NCBI Taxonomy" id="2026947"/>
    <lineage>
        <taxon>Eukaryota</taxon>
        <taxon>Viridiplantae</taxon>
        <taxon>Chlorophyta</taxon>
        <taxon>core chlorophytes</taxon>
        <taxon>Chlorophyceae</taxon>
        <taxon>CS clade</taxon>
        <taxon>Chlamydomonadales</taxon>
        <taxon>Chlamydomonadaceae</taxon>
        <taxon>Chlamydomonas</taxon>
    </lineage>
</organism>
<sequence>MKAGYELQLQTGDQTLQENLAEKEAFQRLMLEPQVIALASTFTARIISGKARSGSDPSSGGMKAFILKNEENSQLVGKLTKVAGLDCSPDEFAEFADKNYTLRNDDQHNSLDEFLIDKARKLKAAGAVRLLHSQLSWQCSLIANMEELLDCLKEAS</sequence>
<dbReference type="AlphaFoldDB" id="A0A836BAC4"/>
<name>A0A836BAC4_9CHLO</name>
<evidence type="ECO:0000313" key="2">
    <source>
        <dbReference type="Proteomes" id="UP000613740"/>
    </source>
</evidence>
<accession>A0A836BAC4</accession>
<dbReference type="OrthoDB" id="537886at2759"/>
<evidence type="ECO:0000313" key="1">
    <source>
        <dbReference type="EMBL" id="KAG2452045.1"/>
    </source>
</evidence>
<dbReference type="Proteomes" id="UP000613740">
    <property type="component" value="Unassembled WGS sequence"/>
</dbReference>